<dbReference type="PANTHER" id="PTHR34031:SF1">
    <property type="entry name" value="CENTROSOMAL PROTEIN OF 162 KDA"/>
    <property type="match status" value="1"/>
</dbReference>
<accession>H3B0S9</accession>
<dbReference type="EMBL" id="AFYH01061712">
    <property type="status" value="NOT_ANNOTATED_CDS"/>
    <property type="molecule type" value="Genomic_DNA"/>
</dbReference>
<evidence type="ECO:0000256" key="7">
    <source>
        <dbReference type="ARBA" id="ARBA00023054"/>
    </source>
</evidence>
<dbReference type="InterPro" id="IPR038774">
    <property type="entry name" value="CEP162-like"/>
</dbReference>
<feature type="coiled-coil region" evidence="9">
    <location>
        <begin position="619"/>
        <end position="850"/>
    </location>
</feature>
<proteinExistence type="inferred from homology"/>
<organism evidence="11 12">
    <name type="scientific">Latimeria chalumnae</name>
    <name type="common">Coelacanth</name>
    <dbReference type="NCBI Taxonomy" id="7897"/>
    <lineage>
        <taxon>Eukaryota</taxon>
        <taxon>Metazoa</taxon>
        <taxon>Chordata</taxon>
        <taxon>Craniata</taxon>
        <taxon>Vertebrata</taxon>
        <taxon>Euteleostomi</taxon>
        <taxon>Coelacanthiformes</taxon>
        <taxon>Coelacanthidae</taxon>
        <taxon>Latimeria</taxon>
    </lineage>
</organism>
<keyword evidence="8" id="KW-0206">Cytoskeleton</keyword>
<reference evidence="12" key="1">
    <citation type="submission" date="2011-08" db="EMBL/GenBank/DDBJ databases">
        <title>The draft genome of Latimeria chalumnae.</title>
        <authorList>
            <person name="Di Palma F."/>
            <person name="Alfoldi J."/>
            <person name="Johnson J."/>
            <person name="Berlin A."/>
            <person name="Gnerre S."/>
            <person name="Jaffe D."/>
            <person name="MacCallum I."/>
            <person name="Young S."/>
            <person name="Walker B.J."/>
            <person name="Lander E."/>
            <person name="Lindblad-Toh K."/>
        </authorList>
    </citation>
    <scope>NUCLEOTIDE SEQUENCE [LARGE SCALE GENOMIC DNA]</scope>
    <source>
        <strain evidence="12">Wild caught</strain>
    </source>
</reference>
<dbReference type="GO" id="GO:0005654">
    <property type="term" value="C:nucleoplasm"/>
    <property type="evidence" value="ECO:0007669"/>
    <property type="project" value="TreeGrafter"/>
</dbReference>
<dbReference type="GO" id="GO:0005814">
    <property type="term" value="C:centriole"/>
    <property type="evidence" value="ECO:0007669"/>
    <property type="project" value="UniProtKB-SubCell"/>
</dbReference>
<evidence type="ECO:0000256" key="10">
    <source>
        <dbReference type="SAM" id="MobiDB-lite"/>
    </source>
</evidence>
<feature type="coiled-coil region" evidence="9">
    <location>
        <begin position="951"/>
        <end position="1037"/>
    </location>
</feature>
<keyword evidence="6" id="KW-0970">Cilium biogenesis/degradation</keyword>
<dbReference type="EMBL" id="AFYH01061717">
    <property type="status" value="NOT_ANNOTATED_CDS"/>
    <property type="molecule type" value="Genomic_DNA"/>
</dbReference>
<feature type="coiled-coil region" evidence="9">
    <location>
        <begin position="883"/>
        <end position="910"/>
    </location>
</feature>
<evidence type="ECO:0000256" key="9">
    <source>
        <dbReference type="SAM" id="Coils"/>
    </source>
</evidence>
<feature type="coiled-coil region" evidence="9">
    <location>
        <begin position="551"/>
        <end position="586"/>
    </location>
</feature>
<comment type="similarity">
    <text evidence="2">Belongs to the CEP162 family.</text>
</comment>
<keyword evidence="4" id="KW-0963">Cytoplasm</keyword>
<feature type="region of interest" description="Disordered" evidence="10">
    <location>
        <begin position="440"/>
        <end position="465"/>
    </location>
</feature>
<dbReference type="EMBL" id="AFYH01061721">
    <property type="status" value="NOT_ANNOTATED_CDS"/>
    <property type="molecule type" value="Genomic_DNA"/>
</dbReference>
<evidence type="ECO:0000256" key="8">
    <source>
        <dbReference type="ARBA" id="ARBA00023212"/>
    </source>
</evidence>
<protein>
    <recommendedName>
        <fullName evidence="3">Centrosomal protein of 162 kDa</fullName>
    </recommendedName>
</protein>
<dbReference type="Bgee" id="ENSLACG00000013648">
    <property type="expression patterns" value="Expressed in chordate pharynx and 3 other cell types or tissues"/>
</dbReference>
<name>H3B0S9_LATCH</name>
<evidence type="ECO:0000256" key="6">
    <source>
        <dbReference type="ARBA" id="ARBA00022794"/>
    </source>
</evidence>
<keyword evidence="5" id="KW-0493">Microtubule</keyword>
<keyword evidence="7 9" id="KW-0175">Coiled coil</keyword>
<reference evidence="11" key="2">
    <citation type="submission" date="2025-08" db="UniProtKB">
        <authorList>
            <consortium name="Ensembl"/>
        </authorList>
    </citation>
    <scope>IDENTIFICATION</scope>
</reference>
<dbReference type="EMBL" id="AFYH01061716">
    <property type="status" value="NOT_ANNOTATED_CDS"/>
    <property type="molecule type" value="Genomic_DNA"/>
</dbReference>
<dbReference type="GeneTree" id="ENSGT00390000009631"/>
<dbReference type="EMBL" id="AFYH01061714">
    <property type="status" value="NOT_ANNOTATED_CDS"/>
    <property type="molecule type" value="Genomic_DNA"/>
</dbReference>
<feature type="coiled-coil region" evidence="9">
    <location>
        <begin position="115"/>
        <end position="152"/>
    </location>
</feature>
<evidence type="ECO:0000256" key="3">
    <source>
        <dbReference type="ARBA" id="ARBA00021406"/>
    </source>
</evidence>
<reference evidence="11" key="3">
    <citation type="submission" date="2025-09" db="UniProtKB">
        <authorList>
            <consortium name="Ensembl"/>
        </authorList>
    </citation>
    <scope>IDENTIFICATION</scope>
</reference>
<evidence type="ECO:0000313" key="12">
    <source>
        <dbReference type="Proteomes" id="UP000008672"/>
    </source>
</evidence>
<dbReference type="EMBL" id="AFYH01061719">
    <property type="status" value="NOT_ANNOTATED_CDS"/>
    <property type="molecule type" value="Genomic_DNA"/>
</dbReference>
<evidence type="ECO:0000256" key="4">
    <source>
        <dbReference type="ARBA" id="ARBA00022490"/>
    </source>
</evidence>
<dbReference type="GO" id="GO:0060271">
    <property type="term" value="P:cilium assembly"/>
    <property type="evidence" value="ECO:0007669"/>
    <property type="project" value="TreeGrafter"/>
</dbReference>
<evidence type="ECO:0000256" key="5">
    <source>
        <dbReference type="ARBA" id="ARBA00022701"/>
    </source>
</evidence>
<feature type="coiled-coil region" evidence="9">
    <location>
        <begin position="1183"/>
        <end position="1269"/>
    </location>
</feature>
<feature type="region of interest" description="Disordered" evidence="10">
    <location>
        <begin position="1044"/>
        <end position="1067"/>
    </location>
</feature>
<dbReference type="EMBL" id="AFYH01061718">
    <property type="status" value="NOT_ANNOTATED_CDS"/>
    <property type="molecule type" value="Genomic_DNA"/>
</dbReference>
<dbReference type="EMBL" id="AFYH01061720">
    <property type="status" value="NOT_ANNOTATED_CDS"/>
    <property type="molecule type" value="Genomic_DNA"/>
</dbReference>
<comment type="subcellular location">
    <subcellularLocation>
        <location evidence="1">Cytoplasm</location>
        <location evidence="1">Cytoskeleton</location>
        <location evidence="1">Microtubule organizing center</location>
        <location evidence="1">Centrosome</location>
        <location evidence="1">Centriole</location>
    </subcellularLocation>
</comment>
<dbReference type="GO" id="GO:0034451">
    <property type="term" value="C:centriolar satellite"/>
    <property type="evidence" value="ECO:0007669"/>
    <property type="project" value="TreeGrafter"/>
</dbReference>
<dbReference type="PANTHER" id="PTHR34031">
    <property type="entry name" value="CENTROSOMAL PROTEIN OF 162 KDA"/>
    <property type="match status" value="1"/>
</dbReference>
<dbReference type="GO" id="GO:0005879">
    <property type="term" value="C:axonemal microtubule"/>
    <property type="evidence" value="ECO:0007669"/>
    <property type="project" value="TreeGrafter"/>
</dbReference>
<evidence type="ECO:0000256" key="1">
    <source>
        <dbReference type="ARBA" id="ARBA00004114"/>
    </source>
</evidence>
<sequence length="1337" mass="154063">AEVEEEEHGENILVQKGGQVSISISRDSLETNDSIVASGPGHNIIGFGMDTLEEQEEKDRFFANLEKGTSSTIDYSRLNKELDSTDSTPLTTFIYFSRKEQKLEGEEVKASGDYSEDFEEEVVTIEEDYKLNEREQATKAEENSNNDQEEEKSGMLAKVVLLDSLDSTMGAQKVLLDETTTETPTNKEALELAMMDTGISYGQTNSDIEALHQAYCKIEQATEDTDCGQRITLLSETGKNNLIHDVFEITEDSQKCTSATDSDLPTVEDLMKPLRGDSTFARGFDLQPVSLMEQMDSGADTIYRKLPLINHHSDSITEEQRLDNFSESHRKVDEIGLQIAVEQKTDDGNKGLTSKVDDLVKKIQKGTERKHFPNDPSLLTWENKDNQASNVMLYVNSKSFVIDTKTSYKKTKSFQPKSKKSHLGPYSSVKSSGYGKIIPLPKQSPSSKEKQASNETNKILSERKSQNESKSKVFKNLDIFTTIDTTSTVGGHIFQASLCCGCSWFTDCIQHCLVLLAVLLWGKPNNLQRELTLLQGVEEAQERWSTEHSLVEKLKSELLQKEKELHQKMEEMRLQHEKEAFRLKQEIYVLQTKVNGIGETNERKWTFGDAADPITEEKLKKIQKEVEEQEILIQGYHQENEKLYKQVKDLKAQNKQNEEKMFKENQHLAKEAAVLKEKIDNFNALQSTGPNIEQTRNQNFTELLSELRGAQKEIVKLMEEVRQHKQDKQALVVDLEQMKKERDLAKAHVVHTSGDKTFEMKIMEENYKQEIARLNKRLQWYAENQELLDKDAARLKNANSEIEKLKEQVGKLTVEVGDRNFQQQKRLKDRAADAKRIQDLERQVKEMEEIIRRRHPNSLPALIYAAASASTADTEMLAKPNTVAFLERRIKKLETDLEGKDEEAKKSLRTMEQHYQKMKIQYEQRISELESLLAHKLMKETRKPDENEAKVKALEEQFRKLDEAHQITENNLRRELESVRNQLSQTELKLLERESKSLKTMEQTQSKAKIEKLSLELAVKSREVQELSRTVERLQKERKMMLFGQSQDDRLRSKPKSSKNVKKESVTIDEKLEPNDVDSFPGTQDEKLYQPNAFASSHISDVVQENEFLKTKVERLCLEMEQQRVQLQAARAQAEGQARRTKEDSAEHISALKAAHQRELEKILTQHALEHSSSKVAELSSKVSTQEIMIKHLRDQVNELQRDRETLVVLRLREETLQTQVTKLLEELREAKESHSPEMKHFLALERKLKNMELRRAQREQELQQITRQSQQIADVEQIQEVEKWKKLAQLKNQELESFRLELDSILDVLRELQRQGVVLPTPNLERPNFSNLVWKT</sequence>
<dbReference type="EMBL" id="AFYH01061713">
    <property type="status" value="NOT_ANNOTATED_CDS"/>
    <property type="molecule type" value="Genomic_DNA"/>
</dbReference>
<dbReference type="Proteomes" id="UP000008672">
    <property type="component" value="Unassembled WGS sequence"/>
</dbReference>
<evidence type="ECO:0000313" key="11">
    <source>
        <dbReference type="Ensembl" id="ENSLACP00000015500.1"/>
    </source>
</evidence>
<dbReference type="Ensembl" id="ENSLACT00000015608.1">
    <property type="protein sequence ID" value="ENSLACP00000015500.1"/>
    <property type="gene ID" value="ENSLACG00000013648.2"/>
</dbReference>
<evidence type="ECO:0000256" key="2">
    <source>
        <dbReference type="ARBA" id="ARBA00009485"/>
    </source>
</evidence>
<dbReference type="EMBL" id="AFYH01061715">
    <property type="status" value="NOT_ANNOTATED_CDS"/>
    <property type="molecule type" value="Genomic_DNA"/>
</dbReference>
<gene>
    <name evidence="11" type="primary">CEP162</name>
</gene>
<keyword evidence="12" id="KW-1185">Reference proteome</keyword>
<feature type="coiled-coil region" evidence="9">
    <location>
        <begin position="1106"/>
        <end position="1144"/>
    </location>
</feature>